<comment type="catalytic activity">
    <reaction evidence="1 5 6">
        <text>[protein]-peptidylproline (omega=180) = [protein]-peptidylproline (omega=0)</text>
        <dbReference type="Rhea" id="RHEA:16237"/>
        <dbReference type="Rhea" id="RHEA-COMP:10747"/>
        <dbReference type="Rhea" id="RHEA-COMP:10748"/>
        <dbReference type="ChEBI" id="CHEBI:83833"/>
        <dbReference type="ChEBI" id="CHEBI:83834"/>
        <dbReference type="EC" id="5.2.1.8"/>
    </reaction>
</comment>
<name>A0A4R6T4E3_9BACT</name>
<dbReference type="InterPro" id="IPR046357">
    <property type="entry name" value="PPIase_dom_sf"/>
</dbReference>
<accession>A0A4R6T4E3</accession>
<feature type="domain" description="PPIase FKBP-type" evidence="7">
    <location>
        <begin position="81"/>
        <end position="182"/>
    </location>
</feature>
<dbReference type="RefSeq" id="WP_133558493.1">
    <property type="nucleotide sequence ID" value="NZ_SNYF01000012.1"/>
</dbReference>
<dbReference type="PROSITE" id="PS50059">
    <property type="entry name" value="FKBP_PPIASE"/>
    <property type="match status" value="1"/>
</dbReference>
<keyword evidence="3 5" id="KW-0697">Rotamase</keyword>
<evidence type="ECO:0000256" key="3">
    <source>
        <dbReference type="ARBA" id="ARBA00023110"/>
    </source>
</evidence>
<evidence type="ECO:0000259" key="7">
    <source>
        <dbReference type="PROSITE" id="PS50059"/>
    </source>
</evidence>
<evidence type="ECO:0000256" key="5">
    <source>
        <dbReference type="PROSITE-ProRule" id="PRU00277"/>
    </source>
</evidence>
<gene>
    <name evidence="8" type="ORF">DFQ04_3664</name>
</gene>
<protein>
    <recommendedName>
        <fullName evidence="6">Peptidyl-prolyl cis-trans isomerase</fullName>
        <ecNumber evidence="6">5.2.1.8</ecNumber>
    </recommendedName>
</protein>
<proteinExistence type="inferred from homology"/>
<dbReference type="AlphaFoldDB" id="A0A4R6T4E3"/>
<reference evidence="8 9" key="1">
    <citation type="submission" date="2019-03" db="EMBL/GenBank/DDBJ databases">
        <title>Genomic Encyclopedia of Type Strains, Phase III (KMG-III): the genomes of soil and plant-associated and newly described type strains.</title>
        <authorList>
            <person name="Whitman W."/>
        </authorList>
    </citation>
    <scope>NUCLEOTIDE SEQUENCE [LARGE SCALE GENOMIC DNA]</scope>
    <source>
        <strain evidence="8 9">CECT 8446</strain>
    </source>
</reference>
<dbReference type="PANTHER" id="PTHR43811:SF19">
    <property type="entry name" value="39 KDA FK506-BINDING NUCLEAR PROTEIN"/>
    <property type="match status" value="1"/>
</dbReference>
<dbReference type="Gene3D" id="3.10.50.40">
    <property type="match status" value="1"/>
</dbReference>
<dbReference type="EC" id="5.2.1.8" evidence="6"/>
<dbReference type="OrthoDB" id="9814548at2"/>
<sequence>MIKKVLPVFFLGLIALFSCEPTNPFNIGPVYDYEGNLAKDRVKIDAYLDTAKIDSIYRIHDPSGVVIIVQEEGAGSRPITNSVIYTDYTGFLMEDGTVFDTSYENVARDNDIFDEKRDYIPLRFILNTNQVIFGWDIAFNRIRPKTKAVFVIPSPLAYRDKEETRIPANSILVFNIDFLGLD</sequence>
<evidence type="ECO:0000313" key="8">
    <source>
        <dbReference type="EMBL" id="TDQ12930.1"/>
    </source>
</evidence>
<dbReference type="SUPFAM" id="SSF54534">
    <property type="entry name" value="FKBP-like"/>
    <property type="match status" value="1"/>
</dbReference>
<dbReference type="GO" id="GO:0003755">
    <property type="term" value="F:peptidyl-prolyl cis-trans isomerase activity"/>
    <property type="evidence" value="ECO:0007669"/>
    <property type="project" value="UniProtKB-UniRule"/>
</dbReference>
<evidence type="ECO:0000256" key="1">
    <source>
        <dbReference type="ARBA" id="ARBA00000971"/>
    </source>
</evidence>
<dbReference type="PROSITE" id="PS51257">
    <property type="entry name" value="PROKAR_LIPOPROTEIN"/>
    <property type="match status" value="1"/>
</dbReference>
<organism evidence="8 9">
    <name type="scientific">Algoriphagus boseongensis</name>
    <dbReference type="NCBI Taxonomy" id="1442587"/>
    <lineage>
        <taxon>Bacteria</taxon>
        <taxon>Pseudomonadati</taxon>
        <taxon>Bacteroidota</taxon>
        <taxon>Cytophagia</taxon>
        <taxon>Cytophagales</taxon>
        <taxon>Cyclobacteriaceae</taxon>
        <taxon>Algoriphagus</taxon>
    </lineage>
</organism>
<comment type="caution">
    <text evidence="8">The sequence shown here is derived from an EMBL/GenBank/DDBJ whole genome shotgun (WGS) entry which is preliminary data.</text>
</comment>
<keyword evidence="4 5" id="KW-0413">Isomerase</keyword>
<dbReference type="EMBL" id="SNYF01000012">
    <property type="protein sequence ID" value="TDQ12930.1"/>
    <property type="molecule type" value="Genomic_DNA"/>
</dbReference>
<evidence type="ECO:0000256" key="4">
    <source>
        <dbReference type="ARBA" id="ARBA00023235"/>
    </source>
</evidence>
<comment type="similarity">
    <text evidence="2 6">Belongs to the FKBP-type PPIase family.</text>
</comment>
<dbReference type="PANTHER" id="PTHR43811">
    <property type="entry name" value="FKBP-TYPE PEPTIDYL-PROLYL CIS-TRANS ISOMERASE FKPA"/>
    <property type="match status" value="1"/>
</dbReference>
<evidence type="ECO:0000256" key="2">
    <source>
        <dbReference type="ARBA" id="ARBA00006577"/>
    </source>
</evidence>
<evidence type="ECO:0000256" key="6">
    <source>
        <dbReference type="RuleBase" id="RU003915"/>
    </source>
</evidence>
<dbReference type="Proteomes" id="UP000294535">
    <property type="component" value="Unassembled WGS sequence"/>
</dbReference>
<dbReference type="Pfam" id="PF00254">
    <property type="entry name" value="FKBP_C"/>
    <property type="match status" value="1"/>
</dbReference>
<keyword evidence="9" id="KW-1185">Reference proteome</keyword>
<dbReference type="InterPro" id="IPR001179">
    <property type="entry name" value="PPIase_FKBP_dom"/>
</dbReference>
<evidence type="ECO:0000313" key="9">
    <source>
        <dbReference type="Proteomes" id="UP000294535"/>
    </source>
</evidence>